<keyword evidence="13 16" id="KW-0173">Coenzyme A biosynthesis</keyword>
<comment type="similarity">
    <text evidence="14 16">Belongs to the type III pantothenate kinase family.</text>
</comment>
<dbReference type="PANTHER" id="PTHR34265">
    <property type="entry name" value="TYPE III PANTOTHENATE KINASE"/>
    <property type="match status" value="1"/>
</dbReference>
<evidence type="ECO:0000256" key="11">
    <source>
        <dbReference type="ARBA" id="ARBA00022840"/>
    </source>
</evidence>
<feature type="binding site" evidence="16">
    <location>
        <position position="162"/>
    </location>
    <ligand>
        <name>ATP</name>
        <dbReference type="ChEBI" id="CHEBI:30616"/>
    </ligand>
</feature>
<name>A0A7K0G728_9ACTN</name>
<comment type="catalytic activity">
    <reaction evidence="1 16">
        <text>(R)-pantothenate + ATP = (R)-4'-phosphopantothenate + ADP + H(+)</text>
        <dbReference type="Rhea" id="RHEA:16373"/>
        <dbReference type="ChEBI" id="CHEBI:10986"/>
        <dbReference type="ChEBI" id="CHEBI:15378"/>
        <dbReference type="ChEBI" id="CHEBI:29032"/>
        <dbReference type="ChEBI" id="CHEBI:30616"/>
        <dbReference type="ChEBI" id="CHEBI:456216"/>
        <dbReference type="EC" id="2.7.1.33"/>
    </reaction>
</comment>
<evidence type="ECO:0000256" key="14">
    <source>
        <dbReference type="ARBA" id="ARBA00038036"/>
    </source>
</evidence>
<dbReference type="CDD" id="cd24015">
    <property type="entry name" value="ASKHA_NBD_PanK-III"/>
    <property type="match status" value="1"/>
</dbReference>
<comment type="pathway">
    <text evidence="4 16">Cofactor biosynthesis; coenzyme A biosynthesis; CoA from (R)-pantothenate: step 1/5.</text>
</comment>
<organism evidence="17 18">
    <name type="scientific">Enorma shizhengliae</name>
    <dbReference type="NCBI Taxonomy" id="2606615"/>
    <lineage>
        <taxon>Bacteria</taxon>
        <taxon>Bacillati</taxon>
        <taxon>Actinomycetota</taxon>
        <taxon>Coriobacteriia</taxon>
        <taxon>Coriobacteriales</taxon>
        <taxon>Coriobacteriaceae</taxon>
        <taxon>Enorma</taxon>
    </lineage>
</organism>
<proteinExistence type="inferred from homology"/>
<comment type="cofactor">
    <cofactor evidence="2">
        <name>K(+)</name>
        <dbReference type="ChEBI" id="CHEBI:29103"/>
    </cofactor>
</comment>
<evidence type="ECO:0000256" key="1">
    <source>
        <dbReference type="ARBA" id="ARBA00001206"/>
    </source>
</evidence>
<dbReference type="NCBIfam" id="TIGR00671">
    <property type="entry name" value="baf"/>
    <property type="match status" value="1"/>
</dbReference>
<reference evidence="18" key="1">
    <citation type="submission" date="2019-08" db="EMBL/GenBank/DDBJ databases">
        <title>Arthrobacter sp. nov., isolated from plateau pika and Tibetan wild ass.</title>
        <authorList>
            <person name="Ge Y."/>
        </authorList>
    </citation>
    <scope>NUCLEOTIDE SEQUENCE [LARGE SCALE GENOMIC DNA]</scope>
    <source>
        <strain evidence="18">HF-1365</strain>
    </source>
</reference>
<feature type="binding site" evidence="16">
    <location>
        <position position="130"/>
    </location>
    <ligand>
        <name>substrate</name>
    </ligand>
</feature>
<dbReference type="Proteomes" id="UP000470010">
    <property type="component" value="Unassembled WGS sequence"/>
</dbReference>
<keyword evidence="11 16" id="KW-0067">ATP-binding</keyword>
<evidence type="ECO:0000256" key="10">
    <source>
        <dbReference type="ARBA" id="ARBA00022777"/>
    </source>
</evidence>
<comment type="subcellular location">
    <subcellularLocation>
        <location evidence="3 16">Cytoplasm</location>
    </subcellularLocation>
</comment>
<dbReference type="Gene3D" id="3.30.420.40">
    <property type="match status" value="2"/>
</dbReference>
<protein>
    <recommendedName>
        <fullName evidence="15 16">Type III pantothenate kinase</fullName>
        <ecNumber evidence="6 16">2.7.1.33</ecNumber>
    </recommendedName>
    <alternativeName>
        <fullName evidence="16">PanK-III</fullName>
    </alternativeName>
    <alternativeName>
        <fullName evidence="16">Pantothenic acid kinase</fullName>
    </alternativeName>
</protein>
<evidence type="ECO:0000256" key="5">
    <source>
        <dbReference type="ARBA" id="ARBA00011738"/>
    </source>
</evidence>
<dbReference type="GO" id="GO:0005524">
    <property type="term" value="F:ATP binding"/>
    <property type="evidence" value="ECO:0007669"/>
    <property type="project" value="UniProtKB-UniRule"/>
</dbReference>
<keyword evidence="9 16" id="KW-0547">Nucleotide-binding</keyword>
<evidence type="ECO:0000256" key="4">
    <source>
        <dbReference type="ARBA" id="ARBA00005225"/>
    </source>
</evidence>
<keyword evidence="8 16" id="KW-0808">Transferase</keyword>
<comment type="caution">
    <text evidence="17">The sequence shown here is derived from an EMBL/GenBank/DDBJ whole genome shotgun (WGS) entry which is preliminary data.</text>
</comment>
<evidence type="ECO:0000313" key="17">
    <source>
        <dbReference type="EMBL" id="MRX79290.1"/>
    </source>
</evidence>
<evidence type="ECO:0000313" key="18">
    <source>
        <dbReference type="Proteomes" id="UP000470010"/>
    </source>
</evidence>
<dbReference type="AlphaFoldDB" id="A0A7K0G728"/>
<sequence>MRQWRHLSRKGGLVAHVLAADIGNTTARFGLLETAAAGAEGAPKLLSACEVTTRQPITADEARMQLGQILGELTGKTSSRGGTCPSPEGSILSCVVPTLTDAWHRALADTVLGRQLVVGPGLRSGVKLRFNDPSEVGPDRIADAVAARAAYGAPVVVVDLGTTTNFEAIDASGAFCGGIIAPGVALGARSLAEAAARLPIIELRAPERVLGRSTREAMQSGVVLGEAARIDGLLDAVVAELADNGKRARARLGEGSAAHENERGEADAGAAEPMTIPIVITGENAGAIAALLHHQTLVDDALTLRGLALIWQANQRG</sequence>
<evidence type="ECO:0000256" key="8">
    <source>
        <dbReference type="ARBA" id="ARBA00022679"/>
    </source>
</evidence>
<keyword evidence="16" id="KW-0479">Metal-binding</keyword>
<feature type="binding site" evidence="16">
    <location>
        <begin position="21"/>
        <end position="28"/>
    </location>
    <ligand>
        <name>ATP</name>
        <dbReference type="ChEBI" id="CHEBI:30616"/>
    </ligand>
</feature>
<keyword evidence="12 16" id="KW-0630">Potassium</keyword>
<dbReference type="PANTHER" id="PTHR34265:SF1">
    <property type="entry name" value="TYPE III PANTOTHENATE KINASE"/>
    <property type="match status" value="1"/>
</dbReference>
<evidence type="ECO:0000256" key="16">
    <source>
        <dbReference type="HAMAP-Rule" id="MF_01274"/>
    </source>
</evidence>
<evidence type="ECO:0000256" key="6">
    <source>
        <dbReference type="ARBA" id="ARBA00012102"/>
    </source>
</evidence>
<keyword evidence="10 16" id="KW-0418">Kinase</keyword>
<evidence type="ECO:0000256" key="7">
    <source>
        <dbReference type="ARBA" id="ARBA00022490"/>
    </source>
</evidence>
<comment type="subunit">
    <text evidence="5 16">Homodimer.</text>
</comment>
<dbReference type="InterPro" id="IPR004619">
    <property type="entry name" value="Type_III_PanK"/>
</dbReference>
<comment type="cofactor">
    <cofactor evidence="16">
        <name>NH4(+)</name>
        <dbReference type="ChEBI" id="CHEBI:28938"/>
    </cofactor>
    <cofactor evidence="16">
        <name>K(+)</name>
        <dbReference type="ChEBI" id="CHEBI:29103"/>
    </cofactor>
    <text evidence="16">A monovalent cation. Ammonium or potassium.</text>
</comment>
<dbReference type="SUPFAM" id="SSF53067">
    <property type="entry name" value="Actin-like ATPase domain"/>
    <property type="match status" value="2"/>
</dbReference>
<dbReference type="Pfam" id="PF03309">
    <property type="entry name" value="Pan_kinase"/>
    <property type="match status" value="1"/>
</dbReference>
<dbReference type="EMBL" id="VTFZ01000001">
    <property type="protein sequence ID" value="MRX79290.1"/>
    <property type="molecule type" value="Genomic_DNA"/>
</dbReference>
<keyword evidence="18" id="KW-1185">Reference proteome</keyword>
<feature type="active site" description="Proton acceptor" evidence="16">
    <location>
        <position position="139"/>
    </location>
</feature>
<evidence type="ECO:0000256" key="13">
    <source>
        <dbReference type="ARBA" id="ARBA00022993"/>
    </source>
</evidence>
<evidence type="ECO:0000256" key="15">
    <source>
        <dbReference type="ARBA" id="ARBA00040883"/>
    </source>
</evidence>
<dbReference type="EC" id="2.7.1.33" evidence="6 16"/>
<dbReference type="GO" id="GO:0005737">
    <property type="term" value="C:cytoplasm"/>
    <property type="evidence" value="ECO:0007669"/>
    <property type="project" value="UniProtKB-SubCell"/>
</dbReference>
<dbReference type="GO" id="GO:0046872">
    <property type="term" value="F:metal ion binding"/>
    <property type="evidence" value="ECO:0007669"/>
    <property type="project" value="UniProtKB-KW"/>
</dbReference>
<dbReference type="HAMAP" id="MF_01274">
    <property type="entry name" value="Pantothen_kinase_3"/>
    <property type="match status" value="1"/>
</dbReference>
<evidence type="ECO:0000256" key="2">
    <source>
        <dbReference type="ARBA" id="ARBA00001958"/>
    </source>
</evidence>
<dbReference type="GO" id="GO:0004594">
    <property type="term" value="F:pantothenate kinase activity"/>
    <property type="evidence" value="ECO:0007669"/>
    <property type="project" value="UniProtKB-UniRule"/>
</dbReference>
<comment type="function">
    <text evidence="16">Catalyzes the phosphorylation of pantothenate (Pan), the first step in CoA biosynthesis.</text>
</comment>
<dbReference type="InterPro" id="IPR043129">
    <property type="entry name" value="ATPase_NBD"/>
</dbReference>
<evidence type="ECO:0000256" key="9">
    <source>
        <dbReference type="ARBA" id="ARBA00022741"/>
    </source>
</evidence>
<gene>
    <name evidence="16" type="primary">coaX</name>
    <name evidence="17" type="ORF">GJE22_01490</name>
</gene>
<evidence type="ECO:0000256" key="12">
    <source>
        <dbReference type="ARBA" id="ARBA00022958"/>
    </source>
</evidence>
<feature type="binding site" evidence="16">
    <location>
        <position position="214"/>
    </location>
    <ligand>
        <name>substrate</name>
    </ligand>
</feature>
<evidence type="ECO:0000256" key="3">
    <source>
        <dbReference type="ARBA" id="ARBA00004496"/>
    </source>
</evidence>
<dbReference type="UniPathway" id="UPA00241">
    <property type="reaction ID" value="UER00352"/>
</dbReference>
<dbReference type="GO" id="GO:0015937">
    <property type="term" value="P:coenzyme A biosynthetic process"/>
    <property type="evidence" value="ECO:0007669"/>
    <property type="project" value="UniProtKB-UniRule"/>
</dbReference>
<feature type="binding site" evidence="16">
    <location>
        <position position="159"/>
    </location>
    <ligand>
        <name>K(+)</name>
        <dbReference type="ChEBI" id="CHEBI:29103"/>
    </ligand>
</feature>
<accession>A0A7K0G728</accession>
<feature type="binding site" evidence="16">
    <location>
        <begin position="137"/>
        <end position="140"/>
    </location>
    <ligand>
        <name>substrate</name>
    </ligand>
</feature>
<keyword evidence="7 16" id="KW-0963">Cytoplasm</keyword>